<dbReference type="InterPro" id="IPR037522">
    <property type="entry name" value="HD_GYP_dom"/>
</dbReference>
<accession>A0A1G6L0X5</accession>
<keyword evidence="2" id="KW-1133">Transmembrane helix</keyword>
<dbReference type="GO" id="GO:0006355">
    <property type="term" value="P:regulation of DNA-templated transcription"/>
    <property type="evidence" value="ECO:0007669"/>
    <property type="project" value="InterPro"/>
</dbReference>
<dbReference type="CDD" id="cd00130">
    <property type="entry name" value="PAS"/>
    <property type="match status" value="1"/>
</dbReference>
<protein>
    <submittedName>
        <fullName evidence="6">PAS domain S-box-containing protein</fullName>
    </submittedName>
</protein>
<dbReference type="EMBL" id="FMYV01000003">
    <property type="protein sequence ID" value="SDC37019.1"/>
    <property type="molecule type" value="Genomic_DNA"/>
</dbReference>
<evidence type="ECO:0000259" key="3">
    <source>
        <dbReference type="PROSITE" id="PS50112"/>
    </source>
</evidence>
<dbReference type="InterPro" id="IPR052020">
    <property type="entry name" value="Cyclic_di-GMP/3'3'-cGAMP_PDE"/>
</dbReference>
<dbReference type="PANTHER" id="PTHR45228:SF8">
    <property type="entry name" value="TWO-COMPONENT RESPONSE REGULATOR-RELATED"/>
    <property type="match status" value="1"/>
</dbReference>
<keyword evidence="7" id="KW-1185">Reference proteome</keyword>
<organism evidence="6 7">
    <name type="scientific">Geotoga petraea</name>
    <dbReference type="NCBI Taxonomy" id="28234"/>
    <lineage>
        <taxon>Bacteria</taxon>
        <taxon>Thermotogati</taxon>
        <taxon>Thermotogota</taxon>
        <taxon>Thermotogae</taxon>
        <taxon>Petrotogales</taxon>
        <taxon>Petrotogaceae</taxon>
        <taxon>Geotoga</taxon>
    </lineage>
</organism>
<dbReference type="InterPro" id="IPR003607">
    <property type="entry name" value="HD/PDEase_dom"/>
</dbReference>
<dbReference type="InterPro" id="IPR000700">
    <property type="entry name" value="PAS-assoc_C"/>
</dbReference>
<evidence type="ECO:0000256" key="2">
    <source>
        <dbReference type="SAM" id="Phobius"/>
    </source>
</evidence>
<dbReference type="SMART" id="SM00091">
    <property type="entry name" value="PAS"/>
    <property type="match status" value="1"/>
</dbReference>
<dbReference type="SUPFAM" id="SSF55785">
    <property type="entry name" value="PYP-like sensor domain (PAS domain)"/>
    <property type="match status" value="1"/>
</dbReference>
<dbReference type="PROSITE" id="PS50112">
    <property type="entry name" value="PAS"/>
    <property type="match status" value="1"/>
</dbReference>
<dbReference type="InterPro" id="IPR000014">
    <property type="entry name" value="PAS"/>
</dbReference>
<feature type="domain" description="PAS" evidence="3">
    <location>
        <begin position="38"/>
        <end position="109"/>
    </location>
</feature>
<evidence type="ECO:0000313" key="7">
    <source>
        <dbReference type="Proteomes" id="UP000199322"/>
    </source>
</evidence>
<dbReference type="Gene3D" id="1.10.3210.10">
    <property type="entry name" value="Hypothetical protein af1432"/>
    <property type="match status" value="1"/>
</dbReference>
<evidence type="ECO:0000313" key="6">
    <source>
        <dbReference type="EMBL" id="SDC37019.1"/>
    </source>
</evidence>
<dbReference type="PROSITE" id="PS50113">
    <property type="entry name" value="PAC"/>
    <property type="match status" value="1"/>
</dbReference>
<dbReference type="InterPro" id="IPR035965">
    <property type="entry name" value="PAS-like_dom_sf"/>
</dbReference>
<gene>
    <name evidence="6" type="ORF">SAMN04488588_0971</name>
</gene>
<dbReference type="Proteomes" id="UP000199322">
    <property type="component" value="Unassembled WGS sequence"/>
</dbReference>
<dbReference type="SUPFAM" id="SSF109604">
    <property type="entry name" value="HD-domain/PDEase-like"/>
    <property type="match status" value="1"/>
</dbReference>
<dbReference type="Gene3D" id="3.30.450.20">
    <property type="entry name" value="PAS domain"/>
    <property type="match status" value="1"/>
</dbReference>
<dbReference type="Pfam" id="PF00989">
    <property type="entry name" value="PAS"/>
    <property type="match status" value="1"/>
</dbReference>
<dbReference type="Pfam" id="PF13487">
    <property type="entry name" value="HD_5"/>
    <property type="match status" value="1"/>
</dbReference>
<dbReference type="AlphaFoldDB" id="A0A1G6L0X5"/>
<dbReference type="SMART" id="SM00471">
    <property type="entry name" value="HDc"/>
    <property type="match status" value="1"/>
</dbReference>
<dbReference type="InterPro" id="IPR013767">
    <property type="entry name" value="PAS_fold"/>
</dbReference>
<keyword evidence="2" id="KW-0812">Transmembrane</keyword>
<dbReference type="STRING" id="28234.SAMN04488588_0971"/>
<feature type="domain" description="PAC" evidence="4">
    <location>
        <begin position="104"/>
        <end position="163"/>
    </location>
</feature>
<keyword evidence="1" id="KW-0175">Coiled coil</keyword>
<dbReference type="PROSITE" id="PS51832">
    <property type="entry name" value="HD_GYP"/>
    <property type="match status" value="1"/>
</dbReference>
<proteinExistence type="predicted"/>
<sequence length="558" mass="65455">MDYFWINILILSTFIFIVLMMIVFILKLRKNNQNINESKKRYKNLFNSIPVAIFVWGKDLKVLDWNKHAEYIFGYKKEEIIGKNYFDFIVPEDLRKDVDKVTSKILDMNRVKNVSENITKDGRRILCEWDVIVEKDEKGNFYRAISMAQDVTEKTKYQQELKKTVEKLSETNEELYSSNEELEESYKIIENQSDQMREMIELFNRFDQTDMSLDQFYSEILLVAMDVMTEADYGSISIIEKDKWEFIASSGHNLEKLRELELHKKDSIIVSSPTIIKDIKKENMKRFNDAQRRIFEEATRDIKESLIISVPIDDDIYLNIAIDIAAESKKGFNDNSIMLFQAFKNIASTYLKNKVYSKKIIDSYLDFSKKLATIAEAHDDITGKHINRVGELSAFFAEKLGYKKSFVDRIRNEAPLHDIGKIFVDKAILDKKGPLTDEEWEIMKKHTVLSGRLLSEDFFRLAKKIAYYHHEKWDGSGYPFGMKGDEIPLEAQIVSLVDVYDALRDERPYKKAFTHQQAVDIISKGDGRTKPEHFNPKLLKIFLEYEKDIEKIFDDLKE</sequence>
<evidence type="ECO:0000259" key="5">
    <source>
        <dbReference type="PROSITE" id="PS51832"/>
    </source>
</evidence>
<dbReference type="RefSeq" id="WP_091403256.1">
    <property type="nucleotide sequence ID" value="NZ_FMYV01000003.1"/>
</dbReference>
<evidence type="ECO:0000259" key="4">
    <source>
        <dbReference type="PROSITE" id="PS50113"/>
    </source>
</evidence>
<reference evidence="6 7" key="1">
    <citation type="submission" date="2016-10" db="EMBL/GenBank/DDBJ databases">
        <authorList>
            <person name="de Groot N.N."/>
        </authorList>
    </citation>
    <scope>NUCLEOTIDE SEQUENCE [LARGE SCALE GENOMIC DNA]</scope>
    <source>
        <strain evidence="6 7">WG14</strain>
    </source>
</reference>
<feature type="transmembrane region" description="Helical" evidence="2">
    <location>
        <begin position="6"/>
        <end position="26"/>
    </location>
</feature>
<dbReference type="CDD" id="cd00077">
    <property type="entry name" value="HDc"/>
    <property type="match status" value="1"/>
</dbReference>
<name>A0A1G6L0X5_9BACT</name>
<keyword evidence="2" id="KW-0472">Membrane</keyword>
<dbReference type="NCBIfam" id="TIGR00229">
    <property type="entry name" value="sensory_box"/>
    <property type="match status" value="1"/>
</dbReference>
<evidence type="ECO:0000256" key="1">
    <source>
        <dbReference type="SAM" id="Coils"/>
    </source>
</evidence>
<feature type="domain" description="HD-GYP" evidence="5">
    <location>
        <begin position="360"/>
        <end position="558"/>
    </location>
</feature>
<dbReference type="PANTHER" id="PTHR45228">
    <property type="entry name" value="CYCLIC DI-GMP PHOSPHODIESTERASE TM_0186-RELATED"/>
    <property type="match status" value="1"/>
</dbReference>
<feature type="coiled-coil region" evidence="1">
    <location>
        <begin position="154"/>
        <end position="199"/>
    </location>
</feature>